<dbReference type="EMBL" id="JACHOC010000003">
    <property type="protein sequence ID" value="MBB4622035.1"/>
    <property type="molecule type" value="Genomic_DNA"/>
</dbReference>
<reference evidence="1 2" key="1">
    <citation type="submission" date="2020-08" db="EMBL/GenBank/DDBJ databases">
        <title>Genomic Encyclopedia of Type Strains, Phase IV (KMG-IV): sequencing the most valuable type-strain genomes for metagenomic binning, comparative biology and taxonomic classification.</title>
        <authorList>
            <person name="Goeker M."/>
        </authorList>
    </citation>
    <scope>NUCLEOTIDE SEQUENCE [LARGE SCALE GENOMIC DNA]</scope>
    <source>
        <strain evidence="1 2">DSM 102983</strain>
    </source>
</reference>
<name>A0ABR6KKK8_9BACT</name>
<keyword evidence="2" id="KW-1185">Reference proteome</keyword>
<evidence type="ECO:0008006" key="3">
    <source>
        <dbReference type="Google" id="ProtNLM"/>
    </source>
</evidence>
<organism evidence="1 2">
    <name type="scientific">Parabacteroides faecis</name>
    <dbReference type="NCBI Taxonomy" id="1217282"/>
    <lineage>
        <taxon>Bacteria</taxon>
        <taxon>Pseudomonadati</taxon>
        <taxon>Bacteroidota</taxon>
        <taxon>Bacteroidia</taxon>
        <taxon>Bacteroidales</taxon>
        <taxon>Tannerellaceae</taxon>
        <taxon>Parabacteroides</taxon>
    </lineage>
</organism>
<protein>
    <recommendedName>
        <fullName evidence="3">Transposase</fullName>
    </recommendedName>
</protein>
<evidence type="ECO:0000313" key="2">
    <source>
        <dbReference type="Proteomes" id="UP000533637"/>
    </source>
</evidence>
<gene>
    <name evidence="1" type="ORF">GGQ57_001932</name>
</gene>
<proteinExistence type="predicted"/>
<accession>A0ABR6KKK8</accession>
<dbReference type="Proteomes" id="UP000533637">
    <property type="component" value="Unassembled WGS sequence"/>
</dbReference>
<evidence type="ECO:0000313" key="1">
    <source>
        <dbReference type="EMBL" id="MBB4622035.1"/>
    </source>
</evidence>
<comment type="caution">
    <text evidence="1">The sequence shown here is derived from an EMBL/GenBank/DDBJ whole genome shotgun (WGS) entry which is preliminary data.</text>
</comment>
<sequence>MHLIHRELTGLQHLRHFLTHLLQGKKQKRLASENANLYKTLKAVSRQPLTNFVNLKSNTIMKKPQCKDTLTTSVCQAFYRQYMLSSSRIPAKKCF</sequence>